<organism evidence="1 2">
    <name type="scientific">Vanilla planifolia</name>
    <name type="common">Vanilla</name>
    <dbReference type="NCBI Taxonomy" id="51239"/>
    <lineage>
        <taxon>Eukaryota</taxon>
        <taxon>Viridiplantae</taxon>
        <taxon>Streptophyta</taxon>
        <taxon>Embryophyta</taxon>
        <taxon>Tracheophyta</taxon>
        <taxon>Spermatophyta</taxon>
        <taxon>Magnoliopsida</taxon>
        <taxon>Liliopsida</taxon>
        <taxon>Asparagales</taxon>
        <taxon>Orchidaceae</taxon>
        <taxon>Vanilloideae</taxon>
        <taxon>Vanilleae</taxon>
        <taxon>Vanilla</taxon>
    </lineage>
</organism>
<evidence type="ECO:0000313" key="1">
    <source>
        <dbReference type="EMBL" id="KAG0493128.1"/>
    </source>
</evidence>
<evidence type="ECO:0000313" key="2">
    <source>
        <dbReference type="Proteomes" id="UP000636800"/>
    </source>
</evidence>
<sequence>MGVEDAPRLDVECRMMVCCMARGSKPSRTITATGAWAYIARGEIVVLANRNARAIEACHGGTVCIGDGQWAPHLTRLETQTKEFAMLVSQWVSKPERCEEADWWDPRLRGESPTNPDLL</sequence>
<protein>
    <submittedName>
        <fullName evidence="1">Uncharacterized protein</fullName>
    </submittedName>
</protein>
<gene>
    <name evidence="1" type="ORF">HPP92_006526</name>
</gene>
<dbReference type="OrthoDB" id="44867at2759"/>
<accession>A0A835RW33</accession>
<keyword evidence="2" id="KW-1185">Reference proteome</keyword>
<comment type="caution">
    <text evidence="1">The sequence shown here is derived from an EMBL/GenBank/DDBJ whole genome shotgun (WGS) entry which is preliminary data.</text>
</comment>
<dbReference type="AlphaFoldDB" id="A0A835RW33"/>
<reference evidence="1 2" key="1">
    <citation type="journal article" date="2020" name="Nat. Food">
        <title>A phased Vanilla planifolia genome enables genetic improvement of flavour and production.</title>
        <authorList>
            <person name="Hasing T."/>
            <person name="Tang H."/>
            <person name="Brym M."/>
            <person name="Khazi F."/>
            <person name="Huang T."/>
            <person name="Chambers A.H."/>
        </authorList>
    </citation>
    <scope>NUCLEOTIDE SEQUENCE [LARGE SCALE GENOMIC DNA]</scope>
    <source>
        <tissue evidence="1">Leaf</tissue>
    </source>
</reference>
<dbReference type="Proteomes" id="UP000636800">
    <property type="component" value="Chromosome 2"/>
</dbReference>
<proteinExistence type="predicted"/>
<name>A0A835RW33_VANPL</name>
<dbReference type="EMBL" id="JADCNL010000002">
    <property type="protein sequence ID" value="KAG0493128.1"/>
    <property type="molecule type" value="Genomic_DNA"/>
</dbReference>